<dbReference type="InterPro" id="IPR036890">
    <property type="entry name" value="HATPase_C_sf"/>
</dbReference>
<evidence type="ECO:0000256" key="2">
    <source>
        <dbReference type="SAM" id="MobiDB-lite"/>
    </source>
</evidence>
<dbReference type="CDD" id="cd16936">
    <property type="entry name" value="HATPase_RsbW-like"/>
    <property type="match status" value="1"/>
</dbReference>
<feature type="domain" description="Histidine kinase/HSP90-like ATPase" evidence="3">
    <location>
        <begin position="13"/>
        <end position="123"/>
    </location>
</feature>
<dbReference type="RefSeq" id="WP_044573444.1">
    <property type="nucleotide sequence ID" value="NZ_BAABDR010000022.1"/>
</dbReference>
<dbReference type="EMBL" id="LK022848">
    <property type="protein sequence ID" value="CDR08858.1"/>
    <property type="molecule type" value="Genomic_DNA"/>
</dbReference>
<dbReference type="PANTHER" id="PTHR35526:SF3">
    <property type="entry name" value="ANTI-SIGMA-F FACTOR RSBW"/>
    <property type="match status" value="1"/>
</dbReference>
<dbReference type="GO" id="GO:0004674">
    <property type="term" value="F:protein serine/threonine kinase activity"/>
    <property type="evidence" value="ECO:0007669"/>
    <property type="project" value="UniProtKB-KW"/>
</dbReference>
<feature type="region of interest" description="Disordered" evidence="2">
    <location>
        <begin position="74"/>
        <end position="96"/>
    </location>
</feature>
<keyword evidence="1" id="KW-0723">Serine/threonine-protein kinase</keyword>
<dbReference type="SUPFAM" id="SSF55874">
    <property type="entry name" value="ATPase domain of HSP90 chaperone/DNA topoisomerase II/histidine kinase"/>
    <property type="match status" value="1"/>
</dbReference>
<proteinExistence type="predicted"/>
<protein>
    <submittedName>
        <fullName evidence="4">ATP-binding region ATPase domain protein</fullName>
    </submittedName>
</protein>
<evidence type="ECO:0000259" key="3">
    <source>
        <dbReference type="Pfam" id="PF13581"/>
    </source>
</evidence>
<evidence type="ECO:0000313" key="4">
    <source>
        <dbReference type="EMBL" id="CDR08858.1"/>
    </source>
</evidence>
<dbReference type="InterPro" id="IPR050267">
    <property type="entry name" value="Anti-sigma-factor_SerPK"/>
</dbReference>
<dbReference type="GO" id="GO:0005524">
    <property type="term" value="F:ATP binding"/>
    <property type="evidence" value="ECO:0007669"/>
    <property type="project" value="UniProtKB-KW"/>
</dbReference>
<dbReference type="AlphaFoldDB" id="A0A060ZZF3"/>
<keyword evidence="4" id="KW-0547">Nucleotide-binding</keyword>
<dbReference type="Gene3D" id="3.30.565.10">
    <property type="entry name" value="Histidine kinase-like ATPase, C-terminal domain"/>
    <property type="match status" value="1"/>
</dbReference>
<reference evidence="4" key="1">
    <citation type="submission" date="2014-05" db="EMBL/GenBank/DDBJ databases">
        <authorList>
            <person name="Horn Fabian"/>
        </authorList>
    </citation>
    <scope>NUCLEOTIDE SEQUENCE</scope>
</reference>
<organism evidence="4">
    <name type="scientific">Streptomyces iranensis</name>
    <dbReference type="NCBI Taxonomy" id="576784"/>
    <lineage>
        <taxon>Bacteria</taxon>
        <taxon>Bacillati</taxon>
        <taxon>Actinomycetota</taxon>
        <taxon>Actinomycetes</taxon>
        <taxon>Kitasatosporales</taxon>
        <taxon>Streptomycetaceae</taxon>
        <taxon>Streptomyces</taxon>
        <taxon>Streptomyces violaceusniger group</taxon>
    </lineage>
</organism>
<dbReference type="Pfam" id="PF13581">
    <property type="entry name" value="HATPase_c_2"/>
    <property type="match status" value="1"/>
</dbReference>
<keyword evidence="1" id="KW-0808">Transferase</keyword>
<keyword evidence="1" id="KW-0418">Kinase</keyword>
<keyword evidence="4" id="KW-0067">ATP-binding</keyword>
<sequence>MPLMRQQFFTRRKPSIRATRQFVTRTLSEWGHVDRLEEIQLCVSEIATNALLHGVPPGRLFRVRIEAAEEEVRIEVRDSGPGRPAAQSPRTDSENGRGLLLVGELADAWGDIEHTVGKAVWFTVKATRAQGGAQ</sequence>
<gene>
    <name evidence="4" type="ORF">SIRAN5500</name>
</gene>
<accession>A0A060ZZF3</accession>
<evidence type="ECO:0000256" key="1">
    <source>
        <dbReference type="ARBA" id="ARBA00022527"/>
    </source>
</evidence>
<dbReference type="PANTHER" id="PTHR35526">
    <property type="entry name" value="ANTI-SIGMA-F FACTOR RSBW-RELATED"/>
    <property type="match status" value="1"/>
</dbReference>
<dbReference type="InterPro" id="IPR003594">
    <property type="entry name" value="HATPase_dom"/>
</dbReference>
<dbReference type="HOGENOM" id="CLU_090336_4_4_11"/>
<name>A0A060ZZF3_9ACTN</name>